<accession>A0A075B2E6</accession>
<evidence type="ECO:0000259" key="3">
    <source>
        <dbReference type="Pfam" id="PF00493"/>
    </source>
</evidence>
<dbReference type="GO" id="GO:0005634">
    <property type="term" value="C:nucleus"/>
    <property type="evidence" value="ECO:0007669"/>
    <property type="project" value="TreeGrafter"/>
</dbReference>
<protein>
    <recommendedName>
        <fullName evidence="3">MCM C-terminal AAA(+) ATPase domain-containing protein</fullName>
    </recommendedName>
</protein>
<dbReference type="PANTHER" id="PTHR11630">
    <property type="entry name" value="DNA REPLICATION LICENSING FACTOR MCM FAMILY MEMBER"/>
    <property type="match status" value="1"/>
</dbReference>
<dbReference type="InterPro" id="IPR001208">
    <property type="entry name" value="MCM_dom"/>
</dbReference>
<dbReference type="Pfam" id="PF00493">
    <property type="entry name" value="MCM"/>
    <property type="match status" value="1"/>
</dbReference>
<proteinExistence type="predicted"/>
<dbReference type="HOGENOM" id="CLU_2211446_0_0_1"/>
<evidence type="ECO:0000256" key="2">
    <source>
        <dbReference type="ARBA" id="ARBA00022840"/>
    </source>
</evidence>
<evidence type="ECO:0000313" key="4">
    <source>
        <dbReference type="EMBL" id="EPZ36765.1"/>
    </source>
</evidence>
<name>A0A075B2E6_ROZAC</name>
<dbReference type="AlphaFoldDB" id="A0A075B2E6"/>
<dbReference type="GO" id="GO:0017116">
    <property type="term" value="F:single-stranded DNA helicase activity"/>
    <property type="evidence" value="ECO:0007669"/>
    <property type="project" value="TreeGrafter"/>
</dbReference>
<keyword evidence="5" id="KW-1185">Reference proteome</keyword>
<dbReference type="InterPro" id="IPR027417">
    <property type="entry name" value="P-loop_NTPase"/>
</dbReference>
<keyword evidence="1" id="KW-0547">Nucleotide-binding</keyword>
<dbReference type="GO" id="GO:0003697">
    <property type="term" value="F:single-stranded DNA binding"/>
    <property type="evidence" value="ECO:0007669"/>
    <property type="project" value="TreeGrafter"/>
</dbReference>
<dbReference type="InterPro" id="IPR031327">
    <property type="entry name" value="MCM"/>
</dbReference>
<gene>
    <name evidence="4" type="ORF">O9G_005852</name>
</gene>
<dbReference type="Proteomes" id="UP000030755">
    <property type="component" value="Unassembled WGS sequence"/>
</dbReference>
<dbReference type="GO" id="GO:0005524">
    <property type="term" value="F:ATP binding"/>
    <property type="evidence" value="ECO:0007669"/>
    <property type="project" value="UniProtKB-KW"/>
</dbReference>
<feature type="domain" description="MCM C-terminal AAA(+) ATPase" evidence="3">
    <location>
        <begin position="1"/>
        <end position="35"/>
    </location>
</feature>
<dbReference type="PANTHER" id="PTHR11630:SF47">
    <property type="entry name" value="DNA HELICASE MCM8"/>
    <property type="match status" value="1"/>
</dbReference>
<dbReference type="Gene3D" id="3.40.50.300">
    <property type="entry name" value="P-loop containing nucleotide triphosphate hydrolases"/>
    <property type="match status" value="1"/>
</dbReference>
<dbReference type="STRING" id="988480.A0A075B2E6"/>
<reference evidence="4 5" key="1">
    <citation type="journal article" date="2013" name="Curr. Biol.">
        <title>Shared signatures of parasitism and phylogenomics unite Cryptomycota and microsporidia.</title>
        <authorList>
            <person name="James T.Y."/>
            <person name="Pelin A."/>
            <person name="Bonen L."/>
            <person name="Ahrendt S."/>
            <person name="Sain D."/>
            <person name="Corradi N."/>
            <person name="Stajich J.E."/>
        </authorList>
    </citation>
    <scope>NUCLEOTIDE SEQUENCE [LARGE SCALE GENOMIC DNA]</scope>
    <source>
        <strain evidence="4 5">CSF55</strain>
    </source>
</reference>
<dbReference type="EMBL" id="KE560451">
    <property type="protein sequence ID" value="EPZ36765.1"/>
    <property type="molecule type" value="Genomic_DNA"/>
</dbReference>
<evidence type="ECO:0000313" key="5">
    <source>
        <dbReference type="Proteomes" id="UP000030755"/>
    </source>
</evidence>
<dbReference type="GO" id="GO:0042555">
    <property type="term" value="C:MCM complex"/>
    <property type="evidence" value="ECO:0007669"/>
    <property type="project" value="TreeGrafter"/>
</dbReference>
<organism evidence="4 5">
    <name type="scientific">Rozella allomycis (strain CSF55)</name>
    <dbReference type="NCBI Taxonomy" id="988480"/>
    <lineage>
        <taxon>Eukaryota</taxon>
        <taxon>Fungi</taxon>
        <taxon>Fungi incertae sedis</taxon>
        <taxon>Cryptomycota</taxon>
        <taxon>Cryptomycota incertae sedis</taxon>
        <taxon>Rozella</taxon>
    </lineage>
</organism>
<dbReference type="OrthoDB" id="7462577at2759"/>
<evidence type="ECO:0000256" key="1">
    <source>
        <dbReference type="ARBA" id="ARBA00022741"/>
    </source>
</evidence>
<sequence length="107" mass="12599">MDSALLSRFDLVFVLLDKPDHEMDKFLSEQVISFHNSGKRNFSFQQKWKNNQININRQDSALESLDNFSDDFPLIDRLKIKSEAYIEPLSSSTLRKYISYAKIIHTR</sequence>
<keyword evidence="2" id="KW-0067">ATP-binding</keyword>